<protein>
    <submittedName>
        <fullName evidence="3">Ankyrin repeat-containing protein</fullName>
    </submittedName>
</protein>
<dbReference type="Pfam" id="PF00022">
    <property type="entry name" value="Actin"/>
    <property type="match status" value="1"/>
</dbReference>
<dbReference type="InterPro" id="IPR026961">
    <property type="entry name" value="PGG_dom"/>
</dbReference>
<feature type="domain" description="PGG" evidence="2">
    <location>
        <begin position="76"/>
        <end position="129"/>
    </location>
</feature>
<dbReference type="Proteomes" id="UP001604336">
    <property type="component" value="Unassembled WGS sequence"/>
</dbReference>
<dbReference type="EMBL" id="JBFOLK010000013">
    <property type="protein sequence ID" value="KAL2466621.1"/>
    <property type="molecule type" value="Genomic_DNA"/>
</dbReference>
<gene>
    <name evidence="3" type="ORF">Adt_42472</name>
</gene>
<reference evidence="4" key="1">
    <citation type="submission" date="2024-07" db="EMBL/GenBank/DDBJ databases">
        <title>Two chromosome-level genome assemblies of Korean endemic species Abeliophyllum distichum and Forsythia ovata (Oleaceae).</title>
        <authorList>
            <person name="Jang H."/>
        </authorList>
    </citation>
    <scope>NUCLEOTIDE SEQUENCE [LARGE SCALE GENOMIC DNA]</scope>
</reference>
<feature type="transmembrane region" description="Helical" evidence="1">
    <location>
        <begin position="83"/>
        <end position="102"/>
    </location>
</feature>
<dbReference type="InterPro" id="IPR043129">
    <property type="entry name" value="ATPase_NBD"/>
</dbReference>
<dbReference type="Gene3D" id="3.30.420.40">
    <property type="match status" value="1"/>
</dbReference>
<evidence type="ECO:0000313" key="4">
    <source>
        <dbReference type="Proteomes" id="UP001604336"/>
    </source>
</evidence>
<evidence type="ECO:0000256" key="1">
    <source>
        <dbReference type="SAM" id="Phobius"/>
    </source>
</evidence>
<dbReference type="PANTHER" id="PTHR11937">
    <property type="entry name" value="ACTIN"/>
    <property type="match status" value="1"/>
</dbReference>
<dbReference type="AlphaFoldDB" id="A0ABD1PRR4"/>
<evidence type="ECO:0000259" key="2">
    <source>
        <dbReference type="Pfam" id="PF13962"/>
    </source>
</evidence>
<dbReference type="InterPro" id="IPR004000">
    <property type="entry name" value="Actin"/>
</dbReference>
<keyword evidence="4" id="KW-1185">Reference proteome</keyword>
<dbReference type="SUPFAM" id="SSF53067">
    <property type="entry name" value="Actin-like ATPase domain"/>
    <property type="match status" value="1"/>
</dbReference>
<keyword evidence="1" id="KW-0472">Membrane</keyword>
<feature type="transmembrane region" description="Helical" evidence="1">
    <location>
        <begin position="123"/>
        <end position="145"/>
    </location>
</feature>
<organism evidence="3 4">
    <name type="scientific">Abeliophyllum distichum</name>
    <dbReference type="NCBI Taxonomy" id="126358"/>
    <lineage>
        <taxon>Eukaryota</taxon>
        <taxon>Viridiplantae</taxon>
        <taxon>Streptophyta</taxon>
        <taxon>Embryophyta</taxon>
        <taxon>Tracheophyta</taxon>
        <taxon>Spermatophyta</taxon>
        <taxon>Magnoliopsida</taxon>
        <taxon>eudicotyledons</taxon>
        <taxon>Gunneridae</taxon>
        <taxon>Pentapetalae</taxon>
        <taxon>asterids</taxon>
        <taxon>lamiids</taxon>
        <taxon>Lamiales</taxon>
        <taxon>Oleaceae</taxon>
        <taxon>Forsythieae</taxon>
        <taxon>Abeliophyllum</taxon>
    </lineage>
</organism>
<accession>A0ABD1PRR4</accession>
<comment type="caution">
    <text evidence="3">The sequence shown here is derived from an EMBL/GenBank/DDBJ whole genome shotgun (WGS) entry which is preliminary data.</text>
</comment>
<proteinExistence type="predicted"/>
<evidence type="ECO:0000313" key="3">
    <source>
        <dbReference type="EMBL" id="KAL2466621.1"/>
    </source>
</evidence>
<dbReference type="Pfam" id="PF13962">
    <property type="entry name" value="PGG"/>
    <property type="match status" value="1"/>
</dbReference>
<keyword evidence="1" id="KW-1133">Transmembrane helix</keyword>
<sequence>MIGMEAAGIHETRFNSIMKCDVDIRKDLYGNVVLSGGSTMFKGIVDRMNKLIQNEKTQRQVFGIAKELKKIHRDVVKNTTNSVTVVAVLFASIAFLDIFNLLDLYLRDGPKVGKARISNTIAFRVFCLSILQPCSFLLQLSSFTLPSLPGTRELRNKSSQL</sequence>
<name>A0ABD1PRR4_9LAMI</name>
<keyword evidence="1" id="KW-0812">Transmembrane</keyword>